<dbReference type="AlphaFoldDB" id="A0A2N5HH80"/>
<feature type="domain" description="PPM-type phosphatase" evidence="1">
    <location>
        <begin position="9"/>
        <end position="198"/>
    </location>
</feature>
<keyword evidence="3" id="KW-1185">Reference proteome</keyword>
<name>A0A2N5HH80_9BACI</name>
<dbReference type="Gene3D" id="3.60.40.10">
    <property type="entry name" value="PPM-type phosphatase domain"/>
    <property type="match status" value="1"/>
</dbReference>
<proteinExistence type="predicted"/>
<evidence type="ECO:0000313" key="3">
    <source>
        <dbReference type="Proteomes" id="UP000234950"/>
    </source>
</evidence>
<dbReference type="RefSeq" id="WP_101648041.1">
    <property type="nucleotide sequence ID" value="NZ_PGVE01000042.1"/>
</dbReference>
<dbReference type="Proteomes" id="UP000234950">
    <property type="component" value="Unassembled WGS sequence"/>
</dbReference>
<gene>
    <name evidence="2" type="ORF">CVD27_11500</name>
</gene>
<organism evidence="2 3">
    <name type="scientific">Neobacillus cucumis</name>
    <dbReference type="NCBI Taxonomy" id="1740721"/>
    <lineage>
        <taxon>Bacteria</taxon>
        <taxon>Bacillati</taxon>
        <taxon>Bacillota</taxon>
        <taxon>Bacilli</taxon>
        <taxon>Bacillales</taxon>
        <taxon>Bacillaceae</taxon>
        <taxon>Neobacillus</taxon>
    </lineage>
</organism>
<dbReference type="PANTHER" id="PTHR35801">
    <property type="entry name" value="PHOSPHOSERINE PHOSPHATASE RSBX"/>
    <property type="match status" value="1"/>
</dbReference>
<dbReference type="OrthoDB" id="1090916at2"/>
<evidence type="ECO:0000259" key="1">
    <source>
        <dbReference type="SMART" id="SM00331"/>
    </source>
</evidence>
<dbReference type="PANTHER" id="PTHR35801:SF1">
    <property type="entry name" value="PHOSPHOSERINE PHOSPHATASE RSBX"/>
    <property type="match status" value="1"/>
</dbReference>
<dbReference type="Pfam" id="PF07228">
    <property type="entry name" value="SpoIIE"/>
    <property type="match status" value="1"/>
</dbReference>
<accession>A0A2N5HH80</accession>
<dbReference type="EMBL" id="PGVE01000042">
    <property type="protein sequence ID" value="PLS04864.1"/>
    <property type="molecule type" value="Genomic_DNA"/>
</dbReference>
<dbReference type="InterPro" id="IPR039248">
    <property type="entry name" value="Ptase_RsbX"/>
</dbReference>
<reference evidence="2 3" key="1">
    <citation type="submission" date="2017-11" db="EMBL/GenBank/DDBJ databases">
        <title>Comparitive Functional Genomics of Dry Heat Resistant strains isolated from the Viking Spacecraft.</title>
        <authorList>
            <person name="Seuylemezian A."/>
            <person name="Cooper K."/>
            <person name="Vaishampayan P."/>
        </authorList>
    </citation>
    <scope>NUCLEOTIDE SEQUENCE [LARGE SCALE GENOMIC DNA]</scope>
    <source>
        <strain evidence="2 3">V32-6</strain>
    </source>
</reference>
<dbReference type="SMART" id="SM00331">
    <property type="entry name" value="PP2C_SIG"/>
    <property type="match status" value="1"/>
</dbReference>
<dbReference type="InterPro" id="IPR001932">
    <property type="entry name" value="PPM-type_phosphatase-like_dom"/>
</dbReference>
<dbReference type="SUPFAM" id="SSF81606">
    <property type="entry name" value="PP2C-like"/>
    <property type="match status" value="1"/>
</dbReference>
<comment type="caution">
    <text evidence="2">The sequence shown here is derived from an EMBL/GenBank/DDBJ whole genome shotgun (WGS) entry which is preliminary data.</text>
</comment>
<evidence type="ECO:0000313" key="2">
    <source>
        <dbReference type="EMBL" id="PLS04864.1"/>
    </source>
</evidence>
<sequence>MLERDFNQHIQAIAYQIPKEGNVLNGDSFFMKITDDYFICAVADGLGSGVHAYHSSNAIRQEVEKNHDQEVEVLIERCNQSLKDKRGATLSILKVHFLQKTFTYSSVGNIQFILSCPSGRFIYPLPVLGYLSGKPQKYRCETFSYEKGAKFILYTDGLTIPGIKSLVSSSSSIEEISNYLEIHAKTGKDDMTYIVGQLF</sequence>
<dbReference type="InterPro" id="IPR036457">
    <property type="entry name" value="PPM-type-like_dom_sf"/>
</dbReference>
<protein>
    <submittedName>
        <fullName evidence="2">Phosphoserine phosphatase</fullName>
    </submittedName>
</protein>